<dbReference type="PANTHER" id="PTHR46609">
    <property type="entry name" value="EXONUCLEASE, PHAGE-TYPE/RECB, C-TERMINAL DOMAIN-CONTAINING PROTEIN"/>
    <property type="match status" value="1"/>
</dbReference>
<evidence type="ECO:0000313" key="4">
    <source>
        <dbReference type="Proteomes" id="UP001153954"/>
    </source>
</evidence>
<dbReference type="Pfam" id="PF09588">
    <property type="entry name" value="YqaJ"/>
    <property type="match status" value="1"/>
</dbReference>
<gene>
    <name evidence="3" type="ORF">EEDITHA_LOCUS10651</name>
</gene>
<dbReference type="Proteomes" id="UP001153954">
    <property type="component" value="Unassembled WGS sequence"/>
</dbReference>
<organism evidence="3 4">
    <name type="scientific">Euphydryas editha</name>
    <name type="common">Edith's checkerspot</name>
    <dbReference type="NCBI Taxonomy" id="104508"/>
    <lineage>
        <taxon>Eukaryota</taxon>
        <taxon>Metazoa</taxon>
        <taxon>Ecdysozoa</taxon>
        <taxon>Arthropoda</taxon>
        <taxon>Hexapoda</taxon>
        <taxon>Insecta</taxon>
        <taxon>Pterygota</taxon>
        <taxon>Neoptera</taxon>
        <taxon>Endopterygota</taxon>
        <taxon>Lepidoptera</taxon>
        <taxon>Glossata</taxon>
        <taxon>Ditrysia</taxon>
        <taxon>Papilionoidea</taxon>
        <taxon>Nymphalidae</taxon>
        <taxon>Nymphalinae</taxon>
        <taxon>Euphydryas</taxon>
    </lineage>
</organism>
<feature type="domain" description="YqaJ viral recombinase" evidence="1">
    <location>
        <begin position="490"/>
        <end position="639"/>
    </location>
</feature>
<dbReference type="CDD" id="cd22343">
    <property type="entry name" value="PDDEXK_lambda_exonuclease-like"/>
    <property type="match status" value="1"/>
</dbReference>
<dbReference type="InterPro" id="IPR019080">
    <property type="entry name" value="YqaJ_viral_recombinase"/>
</dbReference>
<dbReference type="Pfam" id="PF20700">
    <property type="entry name" value="Mutator"/>
    <property type="match status" value="1"/>
</dbReference>
<dbReference type="PANTHER" id="PTHR46609:SF8">
    <property type="entry name" value="YQAJ VIRAL RECOMBINASE DOMAIN-CONTAINING PROTEIN"/>
    <property type="match status" value="1"/>
</dbReference>
<dbReference type="InterPro" id="IPR051703">
    <property type="entry name" value="NF-kappa-B_Signaling_Reg"/>
</dbReference>
<sequence>MCNVTFTIENDTYEDNYLNLNACAVAGTIAIGCGRSQLEELMSAINLPSLTENTYDHNHKVIGKHWEKVAVMNMEEAGKQEKELAIAQGKVTKEGYGEIDVIVDGCWSKRSYKKNYSALSGAAAILGKNTGQIIYLGIKNKYCQVCAAAQRAETEPKEHLCFKNYSGPSTTMENCILVEGFKKSIEQHGLVYKRLISDGDSSTHSKILEARPYDNTTVEKIECRNHIMRNFCNKLQALTTETKYLLRHRKCVTRKAIMALRCTIIKAIKKHKDNSDVELLFNDILHSHPHAFGDHSRCKNYFCTQVGTVNKAKVSADFFTSALWQRIDFLVQGVAAHSRSLIHDVDSNRVESFHSVVAKLVGGKRINFSKKNSYQVRLHAAAVGFNKKRSISLLYKSMNGGVSPTGKVKWLEESRLKKAIYNRGIVKSKRLLVYQPSAQNKDYGEGCLKPDLDEETYNKCKEHFLSNLQKSDEERENIQKNTILQSESGDWMELRRSLLTASNFGRIIKKRNDTSCANTVKDLLYKAANLCNVSSIKHGRENEQTALNQLGTQLGIKIKRCGLFIDRELPYLGATPDGLCDDDTVIEVKCPITAHGIGIDEAIRKKKITFWKINKNGQYDINKNHNWYYQIQGQLHITQRTKCIFAVWGSENESLRIEIINKDDDFWQKKMEQKLTKFYIDCILPELIDPRQPRNMPIRNPAYIEEAIKIKEAKIKNDKR</sequence>
<dbReference type="GO" id="GO:0006281">
    <property type="term" value="P:DNA repair"/>
    <property type="evidence" value="ECO:0007669"/>
    <property type="project" value="UniProtKB-ARBA"/>
</dbReference>
<accession>A0AAU9UAX7</accession>
<dbReference type="InterPro" id="IPR049012">
    <property type="entry name" value="Mutator_transp_dom"/>
</dbReference>
<name>A0AAU9UAX7_EUPED</name>
<dbReference type="EMBL" id="CAKOGL010000015">
    <property type="protein sequence ID" value="CAH2095163.1"/>
    <property type="molecule type" value="Genomic_DNA"/>
</dbReference>
<evidence type="ECO:0000259" key="1">
    <source>
        <dbReference type="Pfam" id="PF09588"/>
    </source>
</evidence>
<evidence type="ECO:0000259" key="2">
    <source>
        <dbReference type="Pfam" id="PF20700"/>
    </source>
</evidence>
<evidence type="ECO:0000313" key="3">
    <source>
        <dbReference type="EMBL" id="CAH2095163.1"/>
    </source>
</evidence>
<proteinExistence type="predicted"/>
<dbReference type="InterPro" id="IPR011335">
    <property type="entry name" value="Restrct_endonuc-II-like"/>
</dbReference>
<dbReference type="AlphaFoldDB" id="A0AAU9UAX7"/>
<protein>
    <recommendedName>
        <fullName evidence="5">YqaJ viral recombinase domain-containing protein</fullName>
    </recommendedName>
</protein>
<evidence type="ECO:0008006" key="5">
    <source>
        <dbReference type="Google" id="ProtNLM"/>
    </source>
</evidence>
<dbReference type="SUPFAM" id="SSF52980">
    <property type="entry name" value="Restriction endonuclease-like"/>
    <property type="match status" value="1"/>
</dbReference>
<dbReference type="InterPro" id="IPR011604">
    <property type="entry name" value="PDDEXK-like_dom_sf"/>
</dbReference>
<comment type="caution">
    <text evidence="3">The sequence shown here is derived from an EMBL/GenBank/DDBJ whole genome shotgun (WGS) entry which is preliminary data.</text>
</comment>
<reference evidence="3" key="1">
    <citation type="submission" date="2022-03" db="EMBL/GenBank/DDBJ databases">
        <authorList>
            <person name="Tunstrom K."/>
        </authorList>
    </citation>
    <scope>NUCLEOTIDE SEQUENCE</scope>
</reference>
<keyword evidence="4" id="KW-1185">Reference proteome</keyword>
<dbReference type="Gene3D" id="3.90.320.10">
    <property type="match status" value="1"/>
</dbReference>
<feature type="domain" description="Mutator-like transposase" evidence="2">
    <location>
        <begin position="2"/>
        <end position="303"/>
    </location>
</feature>